<gene>
    <name evidence="2" type="ORF">GCM10020366_50210</name>
</gene>
<keyword evidence="1" id="KW-1133">Transmembrane helix</keyword>
<sequence>MAGYDGMLWRTLHRVLLVLAVGVLGLLLGLGHEPSRADSLFGVLVVALVALPVWITFQRMTPVARGNLRALPRHRPLMTAMIGLLVLVALFVLGWTIANALFPGTLAPLALALVGVVLAALVALLNRVL</sequence>
<name>A0ABP6RX34_9PSEU</name>
<dbReference type="EMBL" id="BAAAYK010000038">
    <property type="protein sequence ID" value="GAA3362406.1"/>
    <property type="molecule type" value="Genomic_DNA"/>
</dbReference>
<reference evidence="3" key="1">
    <citation type="journal article" date="2019" name="Int. J. Syst. Evol. Microbiol.">
        <title>The Global Catalogue of Microorganisms (GCM) 10K type strain sequencing project: providing services to taxonomists for standard genome sequencing and annotation.</title>
        <authorList>
            <consortium name="The Broad Institute Genomics Platform"/>
            <consortium name="The Broad Institute Genome Sequencing Center for Infectious Disease"/>
            <person name="Wu L."/>
            <person name="Ma J."/>
        </authorList>
    </citation>
    <scope>NUCLEOTIDE SEQUENCE [LARGE SCALE GENOMIC DNA]</scope>
    <source>
        <strain evidence="3">JCM 9687</strain>
    </source>
</reference>
<proteinExistence type="predicted"/>
<feature type="transmembrane region" description="Helical" evidence="1">
    <location>
        <begin position="104"/>
        <end position="125"/>
    </location>
</feature>
<keyword evidence="1" id="KW-0472">Membrane</keyword>
<feature type="transmembrane region" description="Helical" evidence="1">
    <location>
        <begin position="12"/>
        <end position="31"/>
    </location>
</feature>
<evidence type="ECO:0000313" key="2">
    <source>
        <dbReference type="EMBL" id="GAA3362406.1"/>
    </source>
</evidence>
<evidence type="ECO:0000256" key="1">
    <source>
        <dbReference type="SAM" id="Phobius"/>
    </source>
</evidence>
<evidence type="ECO:0000313" key="3">
    <source>
        <dbReference type="Proteomes" id="UP001500483"/>
    </source>
</evidence>
<keyword evidence="1" id="KW-0812">Transmembrane</keyword>
<accession>A0ABP6RX34</accession>
<comment type="caution">
    <text evidence="2">The sequence shown here is derived from an EMBL/GenBank/DDBJ whole genome shotgun (WGS) entry which is preliminary data.</text>
</comment>
<feature type="transmembrane region" description="Helical" evidence="1">
    <location>
        <begin position="37"/>
        <end position="57"/>
    </location>
</feature>
<organism evidence="2 3">
    <name type="scientific">Saccharopolyspora gregorii</name>
    <dbReference type="NCBI Taxonomy" id="33914"/>
    <lineage>
        <taxon>Bacteria</taxon>
        <taxon>Bacillati</taxon>
        <taxon>Actinomycetota</taxon>
        <taxon>Actinomycetes</taxon>
        <taxon>Pseudonocardiales</taxon>
        <taxon>Pseudonocardiaceae</taxon>
        <taxon>Saccharopolyspora</taxon>
    </lineage>
</organism>
<protein>
    <submittedName>
        <fullName evidence="2">Uncharacterized protein</fullName>
    </submittedName>
</protein>
<dbReference type="RefSeq" id="WP_344929809.1">
    <property type="nucleotide sequence ID" value="NZ_BAAAYK010000038.1"/>
</dbReference>
<dbReference type="Proteomes" id="UP001500483">
    <property type="component" value="Unassembled WGS sequence"/>
</dbReference>
<feature type="transmembrane region" description="Helical" evidence="1">
    <location>
        <begin position="77"/>
        <end position="98"/>
    </location>
</feature>
<keyword evidence="3" id="KW-1185">Reference proteome</keyword>